<reference evidence="2" key="1">
    <citation type="submission" date="2021-01" db="EMBL/GenBank/DDBJ databases">
        <authorList>
            <person name="Corre E."/>
            <person name="Pelletier E."/>
            <person name="Niang G."/>
            <person name="Scheremetjew M."/>
            <person name="Finn R."/>
            <person name="Kale V."/>
            <person name="Holt S."/>
            <person name="Cochrane G."/>
            <person name="Meng A."/>
            <person name="Brown T."/>
            <person name="Cohen L."/>
        </authorList>
    </citation>
    <scope>NUCLEOTIDE SEQUENCE</scope>
    <source>
        <strain evidence="2">RCC3387</strain>
    </source>
</reference>
<sequence>MGGPFEFGSRVPHEVQALCEIMQDLWQVETEVDPGTRSFLRDPNADNAVVDAEQRSGQPSPASPPLPEGAIPPEGPKPFVHDQKAAFDAEQTYRPLAQPTAVSLFEGEPRSSAPRFVPGEDFVTRHGSVVAVDPLGDVFDSDIDESCLEDVDSVKSEDDASGQMDDVQIVLGPTHWAAAPHSLHDFQVNGVRMRSTMRTVSLIDILSLSSSKVSMDERRAGSPLSFGSIVHILFGSRTHCRPCMFDRIPSSCTRQWLCDFCHVHYHEGKKARTRNRMLSKAGRMAAASREDVSTRPVNASARAAGGGSYHMGGGSGAAFRRRAGATGPQSSDPLAHSLWDKYASAGYQ</sequence>
<feature type="region of interest" description="Disordered" evidence="1">
    <location>
        <begin position="279"/>
        <end position="335"/>
    </location>
</feature>
<protein>
    <submittedName>
        <fullName evidence="2">Uncharacterized protein</fullName>
    </submittedName>
</protein>
<gene>
    <name evidence="2" type="ORF">BRAN1462_LOCUS34219</name>
</gene>
<feature type="region of interest" description="Disordered" evidence="1">
    <location>
        <begin position="36"/>
        <end position="80"/>
    </location>
</feature>
<proteinExistence type="predicted"/>
<evidence type="ECO:0000313" key="2">
    <source>
        <dbReference type="EMBL" id="CAD9589993.1"/>
    </source>
</evidence>
<dbReference type="EMBL" id="HBGW01053959">
    <property type="protein sequence ID" value="CAD9589993.1"/>
    <property type="molecule type" value="Transcribed_RNA"/>
</dbReference>
<name>A0A6U6NXJ1_9DINO</name>
<feature type="compositionally biased region" description="Gly residues" evidence="1">
    <location>
        <begin position="304"/>
        <end position="316"/>
    </location>
</feature>
<organism evidence="2">
    <name type="scientific">Zooxanthella nutricula</name>
    <dbReference type="NCBI Taxonomy" id="1333877"/>
    <lineage>
        <taxon>Eukaryota</taxon>
        <taxon>Sar</taxon>
        <taxon>Alveolata</taxon>
        <taxon>Dinophyceae</taxon>
        <taxon>Peridiniales</taxon>
        <taxon>Peridiniales incertae sedis</taxon>
        <taxon>Zooxanthella</taxon>
    </lineage>
</organism>
<evidence type="ECO:0000256" key="1">
    <source>
        <dbReference type="SAM" id="MobiDB-lite"/>
    </source>
</evidence>
<accession>A0A6U6NXJ1</accession>
<dbReference type="AlphaFoldDB" id="A0A6U6NXJ1"/>